<evidence type="ECO:0000256" key="5">
    <source>
        <dbReference type="ARBA" id="ARBA00035493"/>
    </source>
</evidence>
<organism evidence="6 7">
    <name type="scientific">Candidatus Nomurabacteria bacterium RIFCSPLOWO2_01_FULL_46_18</name>
    <dbReference type="NCBI Taxonomy" id="1801783"/>
    <lineage>
        <taxon>Bacteria</taxon>
        <taxon>Candidatus Nomuraibacteriota</taxon>
    </lineage>
</organism>
<sequence>MADLSKIKFTPVDVEARKKMDFRAGDTVRVWSKIAEEKVSTKANKKTEKTMKFRLQAFEGIVLARKHGQEPGATFTVRKVASGIGVERIFPLYSPLIDKIELVKKSRARRSKLYYIRTKAVRDIRRKMRSVTQAAAVEAETESASEEVKEVVAQTKE</sequence>
<evidence type="ECO:0000256" key="3">
    <source>
        <dbReference type="ARBA" id="ARBA00023274"/>
    </source>
</evidence>
<dbReference type="PANTHER" id="PTHR15680">
    <property type="entry name" value="RIBOSOMAL PROTEIN L19"/>
    <property type="match status" value="1"/>
</dbReference>
<protein>
    <recommendedName>
        <fullName evidence="4">Large ribosomal subunit protein bL19</fullName>
    </recommendedName>
    <alternativeName>
        <fullName evidence="5">50S ribosomal protein L19</fullName>
    </alternativeName>
</protein>
<dbReference type="PROSITE" id="PS01015">
    <property type="entry name" value="RIBOSOMAL_L19"/>
    <property type="match status" value="1"/>
</dbReference>
<dbReference type="InterPro" id="IPR038657">
    <property type="entry name" value="Ribosomal_bL19_sf"/>
</dbReference>
<dbReference type="Gene3D" id="2.30.30.790">
    <property type="match status" value="1"/>
</dbReference>
<keyword evidence="2 6" id="KW-0689">Ribosomal protein</keyword>
<dbReference type="Proteomes" id="UP000179381">
    <property type="component" value="Unassembled WGS sequence"/>
</dbReference>
<evidence type="ECO:0000313" key="7">
    <source>
        <dbReference type="Proteomes" id="UP000179381"/>
    </source>
</evidence>
<evidence type="ECO:0000313" key="6">
    <source>
        <dbReference type="EMBL" id="OGI92541.1"/>
    </source>
</evidence>
<evidence type="ECO:0000256" key="2">
    <source>
        <dbReference type="ARBA" id="ARBA00022980"/>
    </source>
</evidence>
<dbReference type="GO" id="GO:0003735">
    <property type="term" value="F:structural constituent of ribosome"/>
    <property type="evidence" value="ECO:0007669"/>
    <property type="project" value="InterPro"/>
</dbReference>
<name>A0A1F6XF19_9BACT</name>
<comment type="caution">
    <text evidence="6">The sequence shown here is derived from an EMBL/GenBank/DDBJ whole genome shotgun (WGS) entry which is preliminary data.</text>
</comment>
<reference evidence="6 7" key="1">
    <citation type="journal article" date="2016" name="Nat. Commun.">
        <title>Thousands of microbial genomes shed light on interconnected biogeochemical processes in an aquifer system.</title>
        <authorList>
            <person name="Anantharaman K."/>
            <person name="Brown C.T."/>
            <person name="Hug L.A."/>
            <person name="Sharon I."/>
            <person name="Castelle C.J."/>
            <person name="Probst A.J."/>
            <person name="Thomas B.C."/>
            <person name="Singh A."/>
            <person name="Wilkins M.J."/>
            <person name="Karaoz U."/>
            <person name="Brodie E.L."/>
            <person name="Williams K.H."/>
            <person name="Hubbard S.S."/>
            <person name="Banfield J.F."/>
        </authorList>
    </citation>
    <scope>NUCLEOTIDE SEQUENCE [LARGE SCALE GENOMIC DNA]</scope>
</reference>
<dbReference type="NCBIfam" id="TIGR01024">
    <property type="entry name" value="rplS_bact"/>
    <property type="match status" value="1"/>
</dbReference>
<dbReference type="AlphaFoldDB" id="A0A1F6XF19"/>
<gene>
    <name evidence="6" type="ORF">A2933_00910</name>
</gene>
<proteinExistence type="inferred from homology"/>
<dbReference type="SUPFAM" id="SSF50104">
    <property type="entry name" value="Translation proteins SH3-like domain"/>
    <property type="match status" value="1"/>
</dbReference>
<dbReference type="InterPro" id="IPR001857">
    <property type="entry name" value="Ribosomal_bL19"/>
</dbReference>
<evidence type="ECO:0000256" key="4">
    <source>
        <dbReference type="ARBA" id="ARBA00035171"/>
    </source>
</evidence>
<dbReference type="PANTHER" id="PTHR15680:SF9">
    <property type="entry name" value="LARGE RIBOSOMAL SUBUNIT PROTEIN BL19M"/>
    <property type="match status" value="1"/>
</dbReference>
<keyword evidence="3" id="KW-0687">Ribonucleoprotein</keyword>
<dbReference type="EMBL" id="MFVH01000007">
    <property type="protein sequence ID" value="OGI92541.1"/>
    <property type="molecule type" value="Genomic_DNA"/>
</dbReference>
<accession>A0A1F6XF19</accession>
<comment type="similarity">
    <text evidence="1">Belongs to the bacterial ribosomal protein bL19 family.</text>
</comment>
<dbReference type="PIRSF" id="PIRSF002191">
    <property type="entry name" value="Ribosomal_L19"/>
    <property type="match status" value="1"/>
</dbReference>
<dbReference type="InterPro" id="IPR008991">
    <property type="entry name" value="Translation_prot_SH3-like_sf"/>
</dbReference>
<evidence type="ECO:0000256" key="1">
    <source>
        <dbReference type="ARBA" id="ARBA00005781"/>
    </source>
</evidence>
<dbReference type="InterPro" id="IPR018257">
    <property type="entry name" value="Ribosomal_bL19_CS"/>
</dbReference>
<dbReference type="GO" id="GO:0022625">
    <property type="term" value="C:cytosolic large ribosomal subunit"/>
    <property type="evidence" value="ECO:0007669"/>
    <property type="project" value="TreeGrafter"/>
</dbReference>
<dbReference type="GO" id="GO:0006412">
    <property type="term" value="P:translation"/>
    <property type="evidence" value="ECO:0007669"/>
    <property type="project" value="InterPro"/>
</dbReference>
<dbReference type="Pfam" id="PF01245">
    <property type="entry name" value="Ribosomal_L19"/>
    <property type="match status" value="1"/>
</dbReference>